<keyword evidence="1" id="KW-0472">Membrane</keyword>
<feature type="non-terminal residue" evidence="3">
    <location>
        <position position="1"/>
    </location>
</feature>
<dbReference type="NCBIfam" id="TIGR02595">
    <property type="entry name" value="PEP_CTERM"/>
    <property type="match status" value="1"/>
</dbReference>
<dbReference type="Pfam" id="PF07589">
    <property type="entry name" value="PEP-CTERM"/>
    <property type="match status" value="1"/>
</dbReference>
<evidence type="ECO:0000259" key="2">
    <source>
        <dbReference type="Pfam" id="PF07589"/>
    </source>
</evidence>
<sequence length="122" mass="13481">IGAVDPNRPNDRANQSVYIMDDRTDTGSDMIKDSVVAGGILDDGNRDLTWKLSPNTTTMQLLAGEEIHFAVHSTDMFAEIVADQEFYWDPTNVAFDITLIPEPATMCLLALGGLALLNRRRK</sequence>
<dbReference type="InterPro" id="IPR013424">
    <property type="entry name" value="Ice-binding_C"/>
</dbReference>
<keyword evidence="1" id="KW-0812">Transmembrane</keyword>
<feature type="transmembrane region" description="Helical" evidence="1">
    <location>
        <begin position="97"/>
        <end position="117"/>
    </location>
</feature>
<dbReference type="AlphaFoldDB" id="X0S4A9"/>
<keyword evidence="1" id="KW-1133">Transmembrane helix</keyword>
<evidence type="ECO:0000256" key="1">
    <source>
        <dbReference type="SAM" id="Phobius"/>
    </source>
</evidence>
<accession>X0S4A9</accession>
<evidence type="ECO:0000313" key="3">
    <source>
        <dbReference type="EMBL" id="GAF75903.1"/>
    </source>
</evidence>
<organism evidence="3">
    <name type="scientific">marine sediment metagenome</name>
    <dbReference type="NCBI Taxonomy" id="412755"/>
    <lineage>
        <taxon>unclassified sequences</taxon>
        <taxon>metagenomes</taxon>
        <taxon>ecological metagenomes</taxon>
    </lineage>
</organism>
<comment type="caution">
    <text evidence="3">The sequence shown here is derived from an EMBL/GenBank/DDBJ whole genome shotgun (WGS) entry which is preliminary data.</text>
</comment>
<protein>
    <recommendedName>
        <fullName evidence="2">Ice-binding protein C-terminal domain-containing protein</fullName>
    </recommendedName>
</protein>
<feature type="domain" description="Ice-binding protein C-terminal" evidence="2">
    <location>
        <begin position="100"/>
        <end position="121"/>
    </location>
</feature>
<dbReference type="EMBL" id="BARS01002991">
    <property type="protein sequence ID" value="GAF75903.1"/>
    <property type="molecule type" value="Genomic_DNA"/>
</dbReference>
<name>X0S4A9_9ZZZZ</name>
<proteinExistence type="predicted"/>
<reference evidence="3" key="1">
    <citation type="journal article" date="2014" name="Front. Microbiol.">
        <title>High frequency of phylogenetically diverse reductive dehalogenase-homologous genes in deep subseafloor sedimentary metagenomes.</title>
        <authorList>
            <person name="Kawai M."/>
            <person name="Futagami T."/>
            <person name="Toyoda A."/>
            <person name="Takaki Y."/>
            <person name="Nishi S."/>
            <person name="Hori S."/>
            <person name="Arai W."/>
            <person name="Tsubouchi T."/>
            <person name="Morono Y."/>
            <person name="Uchiyama I."/>
            <person name="Ito T."/>
            <person name="Fujiyama A."/>
            <person name="Inagaki F."/>
            <person name="Takami H."/>
        </authorList>
    </citation>
    <scope>NUCLEOTIDE SEQUENCE</scope>
    <source>
        <strain evidence="3">Expedition CK06-06</strain>
    </source>
</reference>
<gene>
    <name evidence="3" type="ORF">S01H1_05751</name>
</gene>